<dbReference type="AlphaFoldDB" id="A0A926DR99"/>
<sequence length="316" mass="33390">MSMQIAGLDIGGTKCAVLMGQIQEDGELRMIRKEIFTTEAAGQSLETIYGILDPWMSTYHPEAIGISCGGPLNSRTGVILNPPNLYGWENVPIVEELQARYGVPARLENDANACAVAEWKFGAAKGAENVIFLTCGTGLGAGIIINGHLISGTSGMAGEVGHIRLSNYGPAGYGKVGSFEGFCSGGGIAQLGRLRYLEGLQQGRKSQRVQDIKDLDSLTAKSIAQAARAGDETARAVLEESAAWMGRGLAILVDLLNPQILVLGSVYARCWDMMFPGIMRELAKEALPQSLADCSIVPAGLGDEIGDYAALSLAIL</sequence>
<dbReference type="InterPro" id="IPR000600">
    <property type="entry name" value="ROK"/>
</dbReference>
<evidence type="ECO:0000256" key="1">
    <source>
        <dbReference type="ARBA" id="ARBA00006479"/>
    </source>
</evidence>
<dbReference type="InterPro" id="IPR043129">
    <property type="entry name" value="ATPase_NBD"/>
</dbReference>
<reference evidence="2" key="1">
    <citation type="submission" date="2020-08" db="EMBL/GenBank/DDBJ databases">
        <title>Genome public.</title>
        <authorList>
            <person name="Liu C."/>
            <person name="Sun Q."/>
        </authorList>
    </citation>
    <scope>NUCLEOTIDE SEQUENCE</scope>
    <source>
        <strain evidence="2">NSJ-32</strain>
    </source>
</reference>
<comment type="caution">
    <text evidence="2">The sequence shown here is derived from an EMBL/GenBank/DDBJ whole genome shotgun (WGS) entry which is preliminary data.</text>
</comment>
<dbReference type="PANTHER" id="PTHR18964:SF149">
    <property type="entry name" value="BIFUNCTIONAL UDP-N-ACETYLGLUCOSAMINE 2-EPIMERASE_N-ACETYLMANNOSAMINE KINASE"/>
    <property type="match status" value="1"/>
</dbReference>
<protein>
    <submittedName>
        <fullName evidence="2">ROK family protein</fullName>
    </submittedName>
</protein>
<accession>A0A926DR99</accession>
<dbReference type="Pfam" id="PF00480">
    <property type="entry name" value="ROK"/>
    <property type="match status" value="1"/>
</dbReference>
<gene>
    <name evidence="2" type="ORF">H8730_03310</name>
</gene>
<organism evidence="2 3">
    <name type="scientific">Bianquea renquensis</name>
    <dbReference type="NCBI Taxonomy" id="2763661"/>
    <lineage>
        <taxon>Bacteria</taxon>
        <taxon>Bacillati</taxon>
        <taxon>Bacillota</taxon>
        <taxon>Clostridia</taxon>
        <taxon>Eubacteriales</taxon>
        <taxon>Bianqueaceae</taxon>
        <taxon>Bianquea</taxon>
    </lineage>
</organism>
<dbReference type="Proteomes" id="UP000657006">
    <property type="component" value="Unassembled WGS sequence"/>
</dbReference>
<evidence type="ECO:0000313" key="2">
    <source>
        <dbReference type="EMBL" id="MBC8542576.1"/>
    </source>
</evidence>
<name>A0A926DR99_9FIRM</name>
<evidence type="ECO:0000313" key="3">
    <source>
        <dbReference type="Proteomes" id="UP000657006"/>
    </source>
</evidence>
<dbReference type="Gene3D" id="3.30.420.40">
    <property type="match status" value="2"/>
</dbReference>
<dbReference type="CDD" id="cd23763">
    <property type="entry name" value="ASKHA_ATPase_ROK"/>
    <property type="match status" value="1"/>
</dbReference>
<dbReference type="SUPFAM" id="SSF53067">
    <property type="entry name" value="Actin-like ATPase domain"/>
    <property type="match status" value="1"/>
</dbReference>
<dbReference type="EMBL" id="JACRSQ010000003">
    <property type="protein sequence ID" value="MBC8542576.1"/>
    <property type="molecule type" value="Genomic_DNA"/>
</dbReference>
<dbReference type="PANTHER" id="PTHR18964">
    <property type="entry name" value="ROK (REPRESSOR, ORF, KINASE) FAMILY"/>
    <property type="match status" value="1"/>
</dbReference>
<proteinExistence type="inferred from homology"/>
<keyword evidence="3" id="KW-1185">Reference proteome</keyword>
<comment type="similarity">
    <text evidence="1">Belongs to the ROK (NagC/XylR) family.</text>
</comment>